<sequence>MVFLLGKASQTIHNKIKHGTVLQCLGKGRFKKIYSADYTQILYETNQKLSVKKSTLTKELKQKILHYHNQKLSPEIMVKTKGVTVGISTIYY</sequence>
<name>A0A428CBJ0_STRMT</name>
<accession>A0A428CBJ0</accession>
<protein>
    <submittedName>
        <fullName evidence="1">Uncharacterized protein</fullName>
    </submittedName>
</protein>
<proteinExistence type="predicted"/>
<dbReference type="AlphaFoldDB" id="A0A428CBJ0"/>
<comment type="caution">
    <text evidence="1">The sequence shown here is derived from an EMBL/GenBank/DDBJ whole genome shotgun (WGS) entry which is preliminary data.</text>
</comment>
<organism evidence="1 2">
    <name type="scientific">Streptococcus mitis</name>
    <dbReference type="NCBI Taxonomy" id="28037"/>
    <lineage>
        <taxon>Bacteria</taxon>
        <taxon>Bacillati</taxon>
        <taxon>Bacillota</taxon>
        <taxon>Bacilli</taxon>
        <taxon>Lactobacillales</taxon>
        <taxon>Streptococcaceae</taxon>
        <taxon>Streptococcus</taxon>
        <taxon>Streptococcus mitis group</taxon>
    </lineage>
</organism>
<dbReference type="GO" id="GO:0032196">
    <property type="term" value="P:transposition"/>
    <property type="evidence" value="ECO:0007669"/>
    <property type="project" value="TreeGrafter"/>
</dbReference>
<dbReference type="PANTHER" id="PTHR10948:SF23">
    <property type="entry name" value="TRANSPOSASE INSI FOR INSERTION SEQUENCE ELEMENT IS30A-RELATED"/>
    <property type="match status" value="1"/>
</dbReference>
<dbReference type="Proteomes" id="UP000272928">
    <property type="component" value="Unassembled WGS sequence"/>
</dbReference>
<reference evidence="1 2" key="1">
    <citation type="submission" date="2018-11" db="EMBL/GenBank/DDBJ databases">
        <title>Species Designations Belie Phenotypic and Genotypic Heterogeneity in Oral Streptococci.</title>
        <authorList>
            <person name="Velsko I."/>
        </authorList>
    </citation>
    <scope>NUCLEOTIDE SEQUENCE [LARGE SCALE GENOMIC DNA]</scope>
    <source>
        <strain evidence="1 2">BCA16</strain>
    </source>
</reference>
<dbReference type="GO" id="GO:0005829">
    <property type="term" value="C:cytosol"/>
    <property type="evidence" value="ECO:0007669"/>
    <property type="project" value="TreeGrafter"/>
</dbReference>
<dbReference type="EMBL" id="RJNQ01000024">
    <property type="protein sequence ID" value="RSI75418.1"/>
    <property type="molecule type" value="Genomic_DNA"/>
</dbReference>
<evidence type="ECO:0000313" key="1">
    <source>
        <dbReference type="EMBL" id="RSI75418.1"/>
    </source>
</evidence>
<dbReference type="PANTHER" id="PTHR10948">
    <property type="entry name" value="TRANSPOSASE"/>
    <property type="match status" value="1"/>
</dbReference>
<evidence type="ECO:0000313" key="2">
    <source>
        <dbReference type="Proteomes" id="UP000272928"/>
    </source>
</evidence>
<gene>
    <name evidence="1" type="ORF">D8856_09265</name>
</gene>
<dbReference type="GO" id="GO:0004803">
    <property type="term" value="F:transposase activity"/>
    <property type="evidence" value="ECO:0007669"/>
    <property type="project" value="TreeGrafter"/>
</dbReference>
<dbReference type="InterPro" id="IPR051917">
    <property type="entry name" value="Transposase-Integrase"/>
</dbReference>